<evidence type="ECO:0000256" key="4">
    <source>
        <dbReference type="ARBA" id="ARBA00022824"/>
    </source>
</evidence>
<keyword evidence="11" id="KW-0575">Peroxidase</keyword>
<dbReference type="GO" id="GO:0005789">
    <property type="term" value="C:endoplasmic reticulum membrane"/>
    <property type="evidence" value="ECO:0007669"/>
    <property type="project" value="UniProtKB-SubCell"/>
</dbReference>
<keyword evidence="5 9" id="KW-1133">Transmembrane helix</keyword>
<dbReference type="Proteomes" id="UP000271241">
    <property type="component" value="Unassembled WGS sequence"/>
</dbReference>
<evidence type="ECO:0000256" key="6">
    <source>
        <dbReference type="ARBA" id="ARBA00023136"/>
    </source>
</evidence>
<evidence type="ECO:0000256" key="2">
    <source>
        <dbReference type="ARBA" id="ARBA00022692"/>
    </source>
</evidence>
<dbReference type="STRING" id="78915.A0A4P9XYN8"/>
<keyword evidence="2 9" id="KW-0812">Transmembrane</keyword>
<sequence>MAHSLTNTSATAPATKQNRQQEADKASWHTTARQRLMHVVLAEQPLLLWIQSACHSRRCDMFFTCISELGSAETYLAMLPLPFWLGHVEFGRSLWMIVVAGVLVTCWLKELFRLPRPCSPHIRRQTITKKHLFEYGFPSSHSTSAISIGLFLLELLNRRWPVSKNVSMEQDDIVRLAVQCSIWLYMTILPFSRIYCGMHGLLDVAAGSLIGAAVYQTWLHAWPAVDAWVLSADPAVPFILACTCLCLLVLHPRGHNGSPGINNSVSAIATAFGVLVATWFNALPLSDAPLHTGFTPSHLLNLALRISLGTAVVLAWRKCCKLAFACILNAATNAIERLRCIIDDNMRYRSIRQNSASISADSLLFARFINYAGIGLLTALGVPSLFSFLGLSACHKWWSDIFFVYIAELGSQRFLLATLPLPFWCGYAEFSRSLWMIVIIGVLSTCWLKELFRLPRPCSPHIRRLTITKKHLFEYGFPSSHSTSAISIGLFLLEQLNRQQLASAGVPTGQSDTVHLAARCGVWLYMVALPFSRIYCGMHGLLDVSAGSLIGVVVYQIWLHAWPTVDAWILSADPTGERGQIFDAQYLSNARLQ</sequence>
<dbReference type="AlphaFoldDB" id="A0A4P9XYN8"/>
<protein>
    <submittedName>
        <fullName evidence="11">Phosphatidic acid phosphatase type 2/haloperoxidase</fullName>
    </submittedName>
</protein>
<keyword evidence="3" id="KW-0378">Hydrolase</keyword>
<evidence type="ECO:0000256" key="3">
    <source>
        <dbReference type="ARBA" id="ARBA00022801"/>
    </source>
</evidence>
<feature type="transmembrane region" description="Helical" evidence="9">
    <location>
        <begin position="261"/>
        <end position="280"/>
    </location>
</feature>
<reference evidence="12" key="1">
    <citation type="journal article" date="2018" name="Nat. Microbiol.">
        <title>Leveraging single-cell genomics to expand the fungal tree of life.</title>
        <authorList>
            <person name="Ahrendt S.R."/>
            <person name="Quandt C.A."/>
            <person name="Ciobanu D."/>
            <person name="Clum A."/>
            <person name="Salamov A."/>
            <person name="Andreopoulos B."/>
            <person name="Cheng J.F."/>
            <person name="Woyke T."/>
            <person name="Pelin A."/>
            <person name="Henrissat B."/>
            <person name="Reynolds N.K."/>
            <person name="Benny G.L."/>
            <person name="Smith M.E."/>
            <person name="James T.Y."/>
            <person name="Grigoriev I.V."/>
        </authorList>
    </citation>
    <scope>NUCLEOTIDE SEQUENCE [LARGE SCALE GENOMIC DNA]</scope>
    <source>
        <strain evidence="12">RSA 1356</strain>
    </source>
</reference>
<evidence type="ECO:0000313" key="11">
    <source>
        <dbReference type="EMBL" id="RKP10550.1"/>
    </source>
</evidence>
<evidence type="ECO:0000256" key="8">
    <source>
        <dbReference type="SAM" id="MobiDB-lite"/>
    </source>
</evidence>
<evidence type="ECO:0000256" key="7">
    <source>
        <dbReference type="ARBA" id="ARBA00038324"/>
    </source>
</evidence>
<evidence type="ECO:0000256" key="9">
    <source>
        <dbReference type="SAM" id="Phobius"/>
    </source>
</evidence>
<dbReference type="InterPro" id="IPR000326">
    <property type="entry name" value="PAP2/HPO"/>
</dbReference>
<dbReference type="InterPro" id="IPR036938">
    <property type="entry name" value="PAP2/HPO_sf"/>
</dbReference>
<comment type="similarity">
    <text evidence="7">Belongs to the type 2 lipid phosphate phosphatase family.</text>
</comment>
<feature type="transmembrane region" description="Helical" evidence="9">
    <location>
        <begin position="132"/>
        <end position="153"/>
    </location>
</feature>
<dbReference type="GO" id="GO:0004601">
    <property type="term" value="F:peroxidase activity"/>
    <property type="evidence" value="ECO:0007669"/>
    <property type="project" value="UniProtKB-KW"/>
</dbReference>
<feature type="domain" description="Phosphatidic acid phosphatase type 2/haloperoxidase" evidence="10">
    <location>
        <begin position="430"/>
        <end position="559"/>
    </location>
</feature>
<dbReference type="PANTHER" id="PTHR14969">
    <property type="entry name" value="SPHINGOSINE-1-PHOSPHATE PHOSPHOHYDROLASE"/>
    <property type="match status" value="1"/>
</dbReference>
<feature type="transmembrane region" description="Helical" evidence="9">
    <location>
        <begin position="173"/>
        <end position="189"/>
    </location>
</feature>
<feature type="compositionally biased region" description="Polar residues" evidence="8">
    <location>
        <begin position="1"/>
        <end position="18"/>
    </location>
</feature>
<dbReference type="SMART" id="SM00014">
    <property type="entry name" value="acidPPc"/>
    <property type="match status" value="2"/>
</dbReference>
<feature type="transmembrane region" description="Helical" evidence="9">
    <location>
        <begin position="93"/>
        <end position="112"/>
    </location>
</feature>
<dbReference type="PANTHER" id="PTHR14969:SF28">
    <property type="entry name" value="DIHYDROSPHINGOSINE 1-PHOSPHATE PHOSPHATASE LCB3-RELATED"/>
    <property type="match status" value="1"/>
</dbReference>
<accession>A0A4P9XYN8</accession>
<keyword evidence="11" id="KW-0560">Oxidoreductase</keyword>
<proteinExistence type="inferred from homology"/>
<evidence type="ECO:0000259" key="10">
    <source>
        <dbReference type="SMART" id="SM00014"/>
    </source>
</evidence>
<dbReference type="GO" id="GO:0042392">
    <property type="term" value="F:sphingosine-1-phosphate phosphatase activity"/>
    <property type="evidence" value="ECO:0007669"/>
    <property type="project" value="TreeGrafter"/>
</dbReference>
<comment type="subcellular location">
    <subcellularLocation>
        <location evidence="1">Endoplasmic reticulum membrane</location>
        <topology evidence="1">Multi-pass membrane protein</topology>
    </subcellularLocation>
</comment>
<dbReference type="OrthoDB" id="301434at2759"/>
<evidence type="ECO:0000256" key="1">
    <source>
        <dbReference type="ARBA" id="ARBA00004477"/>
    </source>
</evidence>
<organism evidence="11 12">
    <name type="scientific">Thamnocephalis sphaerospora</name>
    <dbReference type="NCBI Taxonomy" id="78915"/>
    <lineage>
        <taxon>Eukaryota</taxon>
        <taxon>Fungi</taxon>
        <taxon>Fungi incertae sedis</taxon>
        <taxon>Zoopagomycota</taxon>
        <taxon>Zoopagomycotina</taxon>
        <taxon>Zoopagomycetes</taxon>
        <taxon>Zoopagales</taxon>
        <taxon>Sigmoideomycetaceae</taxon>
        <taxon>Thamnocephalis</taxon>
    </lineage>
</organism>
<dbReference type="SUPFAM" id="SSF48317">
    <property type="entry name" value="Acid phosphatase/Vanadium-dependent haloperoxidase"/>
    <property type="match status" value="2"/>
</dbReference>
<evidence type="ECO:0000313" key="12">
    <source>
        <dbReference type="Proteomes" id="UP000271241"/>
    </source>
</evidence>
<dbReference type="EMBL" id="KZ992448">
    <property type="protein sequence ID" value="RKP10550.1"/>
    <property type="molecule type" value="Genomic_DNA"/>
</dbReference>
<feature type="transmembrane region" description="Helical" evidence="9">
    <location>
        <begin position="433"/>
        <end position="452"/>
    </location>
</feature>
<keyword evidence="6 9" id="KW-0472">Membrane</keyword>
<feature type="transmembrane region" description="Helical" evidence="9">
    <location>
        <begin position="401"/>
        <end position="421"/>
    </location>
</feature>
<keyword evidence="12" id="KW-1185">Reference proteome</keyword>
<feature type="transmembrane region" description="Helical" evidence="9">
    <location>
        <begin position="227"/>
        <end position="249"/>
    </location>
</feature>
<feature type="transmembrane region" description="Helical" evidence="9">
    <location>
        <begin position="368"/>
        <end position="389"/>
    </location>
</feature>
<evidence type="ECO:0000256" key="5">
    <source>
        <dbReference type="ARBA" id="ARBA00022989"/>
    </source>
</evidence>
<feature type="region of interest" description="Disordered" evidence="8">
    <location>
        <begin position="1"/>
        <end position="26"/>
    </location>
</feature>
<dbReference type="Gene3D" id="1.20.144.10">
    <property type="entry name" value="Phosphatidic acid phosphatase type 2/haloperoxidase"/>
    <property type="match status" value="2"/>
</dbReference>
<feature type="transmembrane region" description="Helical" evidence="9">
    <location>
        <begin position="201"/>
        <end position="221"/>
    </location>
</feature>
<name>A0A4P9XYN8_9FUNG</name>
<dbReference type="Pfam" id="PF01569">
    <property type="entry name" value="PAP2"/>
    <property type="match status" value="2"/>
</dbReference>
<feature type="domain" description="Phosphatidic acid phosphatase type 2/haloperoxidase" evidence="10">
    <location>
        <begin position="90"/>
        <end position="219"/>
    </location>
</feature>
<gene>
    <name evidence="11" type="ORF">THASP1DRAFT_27684</name>
</gene>
<keyword evidence="4" id="KW-0256">Endoplasmic reticulum</keyword>